<dbReference type="InterPro" id="IPR013785">
    <property type="entry name" value="Aldolase_TIM"/>
</dbReference>
<evidence type="ECO:0000256" key="5">
    <source>
        <dbReference type="ARBA" id="ARBA00022630"/>
    </source>
</evidence>
<dbReference type="InterPro" id="IPR005720">
    <property type="entry name" value="Dihydroorotate_DH_cat"/>
</dbReference>
<dbReference type="NCBIfam" id="NF005574">
    <property type="entry name" value="PRK07259.1"/>
    <property type="match status" value="1"/>
</dbReference>
<dbReference type="HAMAP" id="MF_00224">
    <property type="entry name" value="DHO_dh_type1"/>
    <property type="match status" value="1"/>
</dbReference>
<dbReference type="GO" id="GO:0005737">
    <property type="term" value="C:cytoplasm"/>
    <property type="evidence" value="ECO:0007669"/>
    <property type="project" value="UniProtKB-SubCell"/>
</dbReference>
<dbReference type="PANTHER" id="PTHR48109:SF1">
    <property type="entry name" value="DIHYDROOROTATE DEHYDROGENASE (FUMARATE)"/>
    <property type="match status" value="1"/>
</dbReference>
<comment type="catalytic activity">
    <reaction evidence="9">
        <text>(S)-dihydroorotate + A = orotate + AH2</text>
        <dbReference type="Rhea" id="RHEA:18073"/>
        <dbReference type="ChEBI" id="CHEBI:13193"/>
        <dbReference type="ChEBI" id="CHEBI:17499"/>
        <dbReference type="ChEBI" id="CHEBI:30839"/>
        <dbReference type="ChEBI" id="CHEBI:30864"/>
    </reaction>
</comment>
<organism evidence="12 13">
    <name type="scientific">Actinocorallia herbida</name>
    <dbReference type="NCBI Taxonomy" id="58109"/>
    <lineage>
        <taxon>Bacteria</taxon>
        <taxon>Bacillati</taxon>
        <taxon>Actinomycetota</taxon>
        <taxon>Actinomycetes</taxon>
        <taxon>Streptosporangiales</taxon>
        <taxon>Thermomonosporaceae</taxon>
        <taxon>Actinocorallia</taxon>
    </lineage>
</organism>
<protein>
    <recommendedName>
        <fullName evidence="9">Dihydroorotate dehydrogenase</fullName>
        <shortName evidence="9">DHOD</shortName>
        <shortName evidence="9">DHODase</shortName>
        <shortName evidence="9">DHOdehase</shortName>
        <ecNumber evidence="9">1.3.-.-</ecNumber>
    </recommendedName>
</protein>
<feature type="domain" description="Dihydroorotate dehydrogenase catalytic" evidence="11">
    <location>
        <begin position="3"/>
        <end position="291"/>
    </location>
</feature>
<evidence type="ECO:0000256" key="1">
    <source>
        <dbReference type="ARBA" id="ARBA00004496"/>
    </source>
</evidence>
<feature type="region of interest" description="Disordered" evidence="10">
    <location>
        <begin position="307"/>
        <end position="327"/>
    </location>
</feature>
<evidence type="ECO:0000256" key="2">
    <source>
        <dbReference type="ARBA" id="ARBA00004725"/>
    </source>
</evidence>
<reference evidence="12 13" key="1">
    <citation type="submission" date="2018-11" db="EMBL/GenBank/DDBJ databases">
        <title>Sequencing the genomes of 1000 actinobacteria strains.</title>
        <authorList>
            <person name="Klenk H.-P."/>
        </authorList>
    </citation>
    <scope>NUCLEOTIDE SEQUENCE [LARGE SCALE GENOMIC DNA]</scope>
    <source>
        <strain evidence="12 13">DSM 44254</strain>
    </source>
</reference>
<dbReference type="PROSITE" id="PS51257">
    <property type="entry name" value="PROKAR_LIPOPROTEIN"/>
    <property type="match status" value="1"/>
</dbReference>
<feature type="binding site" evidence="9">
    <location>
        <position position="221"/>
    </location>
    <ligand>
        <name>FMN</name>
        <dbReference type="ChEBI" id="CHEBI:58210"/>
    </ligand>
</feature>
<evidence type="ECO:0000256" key="6">
    <source>
        <dbReference type="ARBA" id="ARBA00022643"/>
    </source>
</evidence>
<comment type="similarity">
    <text evidence="3 9">Belongs to the dihydroorotate dehydrogenase family. Type 1 subfamily.</text>
</comment>
<comment type="function">
    <text evidence="9">Catalyzes the conversion of dihydroorotate to orotate.</text>
</comment>
<dbReference type="PANTHER" id="PTHR48109">
    <property type="entry name" value="DIHYDROOROTATE DEHYDROGENASE (QUINONE), MITOCHONDRIAL-RELATED"/>
    <property type="match status" value="1"/>
</dbReference>
<evidence type="ECO:0000256" key="4">
    <source>
        <dbReference type="ARBA" id="ARBA00022490"/>
    </source>
</evidence>
<feature type="binding site" evidence="9">
    <location>
        <begin position="270"/>
        <end position="271"/>
    </location>
    <ligand>
        <name>FMN</name>
        <dbReference type="ChEBI" id="CHEBI:58210"/>
    </ligand>
</feature>
<keyword evidence="6 9" id="KW-0288">FMN</keyword>
<keyword evidence="7 9" id="KW-0665">Pyrimidine biosynthesis</keyword>
<feature type="binding site" evidence="9">
    <location>
        <position position="20"/>
    </location>
    <ligand>
        <name>FMN</name>
        <dbReference type="ChEBI" id="CHEBI:58210"/>
    </ligand>
</feature>
<dbReference type="GO" id="GO:0004152">
    <property type="term" value="F:dihydroorotate dehydrogenase activity"/>
    <property type="evidence" value="ECO:0007669"/>
    <property type="project" value="UniProtKB-UniRule"/>
</dbReference>
<dbReference type="RefSeq" id="WP_123663395.1">
    <property type="nucleotide sequence ID" value="NZ_RJKE01000001.1"/>
</dbReference>
<keyword evidence="13" id="KW-1185">Reference proteome</keyword>
<name>A0A3N1CRF6_9ACTN</name>
<proteinExistence type="inferred from homology"/>
<evidence type="ECO:0000313" key="12">
    <source>
        <dbReference type="EMBL" id="ROO83900.1"/>
    </source>
</evidence>
<comment type="pathway">
    <text evidence="2 9">Pyrimidine metabolism; UMP biosynthesis via de novo pathway.</text>
</comment>
<dbReference type="InterPro" id="IPR024920">
    <property type="entry name" value="Dihydroorotate_DH_1"/>
</dbReference>
<dbReference type="GO" id="GO:0044205">
    <property type="term" value="P:'de novo' UMP biosynthetic process"/>
    <property type="evidence" value="ECO:0007669"/>
    <property type="project" value="UniProtKB-UniRule"/>
</dbReference>
<dbReference type="InterPro" id="IPR001295">
    <property type="entry name" value="Dihydroorotate_DH_CS"/>
</dbReference>
<comment type="subcellular location">
    <subcellularLocation>
        <location evidence="1 9">Cytoplasm</location>
    </subcellularLocation>
</comment>
<keyword evidence="5 9" id="KW-0285">Flavoprotein</keyword>
<feature type="binding site" evidence="9">
    <location>
        <position position="169"/>
    </location>
    <ligand>
        <name>FMN</name>
        <dbReference type="ChEBI" id="CHEBI:58210"/>
    </ligand>
</feature>
<feature type="binding site" evidence="9">
    <location>
        <position position="129"/>
    </location>
    <ligand>
        <name>substrate</name>
    </ligand>
</feature>
<feature type="binding site" evidence="9">
    <location>
        <begin position="196"/>
        <end position="197"/>
    </location>
    <ligand>
        <name>substrate</name>
    </ligand>
</feature>
<evidence type="ECO:0000256" key="7">
    <source>
        <dbReference type="ARBA" id="ARBA00022975"/>
    </source>
</evidence>
<dbReference type="InterPro" id="IPR012135">
    <property type="entry name" value="Dihydroorotate_DH_1_2"/>
</dbReference>
<dbReference type="NCBIfam" id="TIGR01037">
    <property type="entry name" value="pyrD_sub1_fam"/>
    <property type="match status" value="1"/>
</dbReference>
<dbReference type="GO" id="GO:0006207">
    <property type="term" value="P:'de novo' pyrimidine nucleobase biosynthetic process"/>
    <property type="evidence" value="ECO:0007669"/>
    <property type="project" value="InterPro"/>
</dbReference>
<comment type="caution">
    <text evidence="9">Lacks conserved residue(s) required for the propagation of feature annotation.</text>
</comment>
<feature type="binding site" evidence="9">
    <location>
        <begin position="68"/>
        <end position="72"/>
    </location>
    <ligand>
        <name>substrate</name>
    </ligand>
</feature>
<evidence type="ECO:0000256" key="10">
    <source>
        <dbReference type="SAM" id="MobiDB-lite"/>
    </source>
</evidence>
<comment type="caution">
    <text evidence="12">The sequence shown here is derived from an EMBL/GenBank/DDBJ whole genome shotgun (WGS) entry which is preliminary data.</text>
</comment>
<keyword evidence="4 9" id="KW-0963">Cytoplasm</keyword>
<dbReference type="PIRSF" id="PIRSF000164">
    <property type="entry name" value="DHO_oxidase"/>
    <property type="match status" value="1"/>
</dbReference>
<dbReference type="InterPro" id="IPR049622">
    <property type="entry name" value="Dihydroorotate_DH_I"/>
</dbReference>
<accession>A0A3N1CRF6</accession>
<dbReference type="SUPFAM" id="SSF51395">
    <property type="entry name" value="FMN-linked oxidoreductases"/>
    <property type="match status" value="1"/>
</dbReference>
<comment type="cofactor">
    <cofactor evidence="9">
        <name>FMN</name>
        <dbReference type="ChEBI" id="CHEBI:58210"/>
    </cofactor>
    <text evidence="9">Binds 1 FMN per subunit.</text>
</comment>
<feature type="active site" description="Nucleophile" evidence="9">
    <location>
        <position position="132"/>
    </location>
</feature>
<dbReference type="InterPro" id="IPR033888">
    <property type="entry name" value="DHOD_1B"/>
</dbReference>
<keyword evidence="8 9" id="KW-0560">Oxidoreductase</keyword>
<dbReference type="OrthoDB" id="9794954at2"/>
<dbReference type="InterPro" id="IPR050074">
    <property type="entry name" value="DHO_dehydrogenase"/>
</dbReference>
<evidence type="ECO:0000256" key="8">
    <source>
        <dbReference type="ARBA" id="ARBA00023002"/>
    </source>
</evidence>
<dbReference type="UniPathway" id="UPA00070"/>
<dbReference type="AlphaFoldDB" id="A0A3N1CRF6"/>
<dbReference type="EC" id="1.3.-.-" evidence="9"/>
<feature type="binding site" evidence="9">
    <location>
        <begin position="248"/>
        <end position="249"/>
    </location>
    <ligand>
        <name>FMN</name>
        <dbReference type="ChEBI" id="CHEBI:58210"/>
    </ligand>
</feature>
<dbReference type="PROSITE" id="PS00912">
    <property type="entry name" value="DHODEHASE_2"/>
    <property type="match status" value="1"/>
</dbReference>
<feature type="binding site" evidence="9">
    <location>
        <position position="129"/>
    </location>
    <ligand>
        <name>FMN</name>
        <dbReference type="ChEBI" id="CHEBI:58210"/>
    </ligand>
</feature>
<evidence type="ECO:0000259" key="11">
    <source>
        <dbReference type="Pfam" id="PF01180"/>
    </source>
</evidence>
<sequence>MDLSTRIGAVTLANPLLTASGCGGTGRELSPYTDLARLGAFTTATVMGRPRAGRPTPRIAETPSGLLNAMGLPGPGLDAFLARDLPWLAGHDVSVVVSVGGSSVQEFAEIAGRLAASPAARPIVGVEVNVACPNAEDRGRMFAASPAAAADVVRAVRGAIHRDVPVLAKLSPDVTDIATIALACADAGATGLSLINTVSGLAIDPATLRPALSGVAGGLSGPALRPVALRCVYQVHAAIPELPIIGGGGVATGSDALEFLVAGATAVSVGTTLLHDPSAPQRILRELEEALAARGMARPGDAVGLAHRPASAGPQIARPRTRIEEFS</sequence>
<evidence type="ECO:0000313" key="13">
    <source>
        <dbReference type="Proteomes" id="UP000272400"/>
    </source>
</evidence>
<dbReference type="Gene3D" id="3.20.20.70">
    <property type="entry name" value="Aldolase class I"/>
    <property type="match status" value="1"/>
</dbReference>
<dbReference type="CDD" id="cd04740">
    <property type="entry name" value="DHOD_1B_like"/>
    <property type="match status" value="1"/>
</dbReference>
<dbReference type="Proteomes" id="UP000272400">
    <property type="component" value="Unassembled WGS sequence"/>
</dbReference>
<evidence type="ECO:0000256" key="9">
    <source>
        <dbReference type="HAMAP-Rule" id="MF_00224"/>
    </source>
</evidence>
<gene>
    <name evidence="9" type="primary">pyrD</name>
    <name evidence="12" type="ORF">EDD29_1410</name>
</gene>
<dbReference type="EMBL" id="RJKE01000001">
    <property type="protein sequence ID" value="ROO83900.1"/>
    <property type="molecule type" value="Genomic_DNA"/>
</dbReference>
<evidence type="ECO:0000256" key="3">
    <source>
        <dbReference type="ARBA" id="ARBA00008008"/>
    </source>
</evidence>
<feature type="binding site" evidence="9">
    <location>
        <position position="195"/>
    </location>
    <ligand>
        <name>FMN</name>
        <dbReference type="ChEBI" id="CHEBI:58210"/>
    </ligand>
</feature>
<dbReference type="Pfam" id="PF01180">
    <property type="entry name" value="DHO_dh"/>
    <property type="match status" value="1"/>
</dbReference>